<protein>
    <submittedName>
        <fullName evidence="1">Uncharacterized protein</fullName>
    </submittedName>
</protein>
<dbReference type="RefSeq" id="XP_044314506.1">
    <property type="nucleotide sequence ID" value="XM_044458571.1"/>
</dbReference>
<name>A0ABM5J6R5_DRORH</name>
<accession>A0ABM5J6R5</accession>
<keyword evidence="2" id="KW-1185">Reference proteome</keyword>
<dbReference type="GeneID" id="123037516"/>
<reference evidence="2" key="1">
    <citation type="journal article" date="2021" name="Elife">
        <title>Highly contiguous assemblies of 101 drosophilid genomes.</title>
        <authorList>
            <person name="Kim B.Y."/>
            <person name="Wang J.R."/>
            <person name="Miller D.E."/>
            <person name="Barmina O."/>
            <person name="Delaney E."/>
            <person name="Thompson A."/>
            <person name="Comeault A.A."/>
            <person name="Peede D."/>
            <person name="D'Agostino E.R."/>
            <person name="Pelaez J."/>
            <person name="Aguilar J.M."/>
            <person name="Haji D."/>
            <person name="Matsunaga T."/>
            <person name="Armstrong E.E."/>
            <person name="Zych M."/>
            <person name="Ogawa Y."/>
            <person name="Stamenkovic-Radak M."/>
            <person name="Jelic M."/>
            <person name="Veselinovic M.S."/>
            <person name="Tanaskovic M."/>
            <person name="Eric P."/>
            <person name="Gao J.J."/>
            <person name="Katoh T.K."/>
            <person name="Toda M.J."/>
            <person name="Watabe H."/>
            <person name="Watada M."/>
            <person name="Davis J.S."/>
            <person name="Moyle L.C."/>
            <person name="Manoli G."/>
            <person name="Bertolini E."/>
            <person name="Kostal V."/>
            <person name="Hawley R.S."/>
            <person name="Takahashi A."/>
            <person name="Jones C.D."/>
            <person name="Price D.K."/>
            <person name="Whiteman N."/>
            <person name="Kopp A."/>
            <person name="Matute D.R."/>
            <person name="Petrov D.A."/>
        </authorList>
    </citation>
    <scope>NUCLEOTIDE SEQUENCE [LARGE SCALE GENOMIC DNA]</scope>
</reference>
<proteinExistence type="predicted"/>
<evidence type="ECO:0000313" key="2">
    <source>
        <dbReference type="Proteomes" id="UP001652680"/>
    </source>
</evidence>
<sequence>MDVDVDVDEDVHVDVAKMRLRKGSRSCSWTLAGILMGWPVLKLYAEIVEQQHKIIARIFAITILLLHFLHTAKGASLFDSLAGSSGTNLGTNIPIISNLSKGLSSLTPGEKNMIALLNPNLYRALQILEPLLQLLSG</sequence>
<dbReference type="Proteomes" id="UP001652680">
    <property type="component" value="Unassembled WGS sequence"/>
</dbReference>
<reference evidence="1" key="2">
    <citation type="submission" date="2025-05" db="UniProtKB">
        <authorList>
            <consortium name="EnsemblMetazoa"/>
        </authorList>
    </citation>
    <scope>IDENTIFICATION</scope>
</reference>
<evidence type="ECO:0000313" key="1">
    <source>
        <dbReference type="EnsemblMetazoa" id="XP_044314506.1"/>
    </source>
</evidence>
<dbReference type="EnsemblMetazoa" id="XM_044458571.1">
    <property type="protein sequence ID" value="XP_044314506.1"/>
    <property type="gene ID" value="LOC123037516"/>
</dbReference>
<organism evidence="1 2">
    <name type="scientific">Drosophila rhopaloa</name>
    <name type="common">Fruit fly</name>
    <dbReference type="NCBI Taxonomy" id="1041015"/>
    <lineage>
        <taxon>Eukaryota</taxon>
        <taxon>Metazoa</taxon>
        <taxon>Ecdysozoa</taxon>
        <taxon>Arthropoda</taxon>
        <taxon>Hexapoda</taxon>
        <taxon>Insecta</taxon>
        <taxon>Pterygota</taxon>
        <taxon>Neoptera</taxon>
        <taxon>Endopterygota</taxon>
        <taxon>Diptera</taxon>
        <taxon>Brachycera</taxon>
        <taxon>Muscomorpha</taxon>
        <taxon>Ephydroidea</taxon>
        <taxon>Drosophilidae</taxon>
        <taxon>Drosophila</taxon>
        <taxon>Sophophora</taxon>
    </lineage>
</organism>